<dbReference type="Proteomes" id="UP000026915">
    <property type="component" value="Chromosome 2"/>
</dbReference>
<sequence length="100" mass="10879">MRTCARQSLICTRPKDFTKHSVQHGAHAWHVGEPAKPLRESECEMPCLYDSLCCSPLLSWEIDGLLAYIASGSGLTLGSAAPVVHISCSAGTSQFDKNRF</sequence>
<organism evidence="1 2">
    <name type="scientific">Theobroma cacao</name>
    <name type="common">Cacao</name>
    <name type="synonym">Cocoa</name>
    <dbReference type="NCBI Taxonomy" id="3641"/>
    <lineage>
        <taxon>Eukaryota</taxon>
        <taxon>Viridiplantae</taxon>
        <taxon>Streptophyta</taxon>
        <taxon>Embryophyta</taxon>
        <taxon>Tracheophyta</taxon>
        <taxon>Spermatophyta</taxon>
        <taxon>Magnoliopsida</taxon>
        <taxon>eudicotyledons</taxon>
        <taxon>Gunneridae</taxon>
        <taxon>Pentapetalae</taxon>
        <taxon>rosids</taxon>
        <taxon>malvids</taxon>
        <taxon>Malvales</taxon>
        <taxon>Malvaceae</taxon>
        <taxon>Byttnerioideae</taxon>
        <taxon>Theobroma</taxon>
    </lineage>
</organism>
<name>A0A061E9V2_THECC</name>
<evidence type="ECO:0000313" key="2">
    <source>
        <dbReference type="Proteomes" id="UP000026915"/>
    </source>
</evidence>
<keyword evidence="2" id="KW-1185">Reference proteome</keyword>
<accession>A0A061E9V2</accession>
<protein>
    <submittedName>
        <fullName evidence="1">Uncharacterized protein</fullName>
    </submittedName>
</protein>
<dbReference type="AlphaFoldDB" id="A0A061E9V2"/>
<proteinExistence type="predicted"/>
<evidence type="ECO:0000313" key="1">
    <source>
        <dbReference type="EMBL" id="EOX99068.1"/>
    </source>
</evidence>
<dbReference type="EMBL" id="CM001880">
    <property type="protein sequence ID" value="EOX99068.1"/>
    <property type="molecule type" value="Genomic_DNA"/>
</dbReference>
<dbReference type="HOGENOM" id="CLU_2311252_0_0_1"/>
<dbReference type="InParanoid" id="A0A061E9V2"/>
<dbReference type="Gramene" id="EOX99068">
    <property type="protein sequence ID" value="EOX99068"/>
    <property type="gene ID" value="TCM_007685"/>
</dbReference>
<gene>
    <name evidence="1" type="ORF">TCM_007685</name>
</gene>
<reference evidence="1 2" key="1">
    <citation type="journal article" date="2013" name="Genome Biol.">
        <title>The genome sequence of the most widely cultivated cacao type and its use to identify candidate genes regulating pod color.</title>
        <authorList>
            <person name="Motamayor J.C."/>
            <person name="Mockaitis K."/>
            <person name="Schmutz J."/>
            <person name="Haiminen N."/>
            <person name="Iii D.L."/>
            <person name="Cornejo O."/>
            <person name="Findley S.D."/>
            <person name="Zheng P."/>
            <person name="Utro F."/>
            <person name="Royaert S."/>
            <person name="Saski C."/>
            <person name="Jenkins J."/>
            <person name="Podicheti R."/>
            <person name="Zhao M."/>
            <person name="Scheffler B.E."/>
            <person name="Stack J.C."/>
            <person name="Feltus F.A."/>
            <person name="Mustiga G.M."/>
            <person name="Amores F."/>
            <person name="Phillips W."/>
            <person name="Marelli J.P."/>
            <person name="May G.D."/>
            <person name="Shapiro H."/>
            <person name="Ma J."/>
            <person name="Bustamante C.D."/>
            <person name="Schnell R.J."/>
            <person name="Main D."/>
            <person name="Gilbert D."/>
            <person name="Parida L."/>
            <person name="Kuhn D.N."/>
        </authorList>
    </citation>
    <scope>NUCLEOTIDE SEQUENCE [LARGE SCALE GENOMIC DNA]</scope>
    <source>
        <strain evidence="2">cv. Matina 1-6</strain>
    </source>
</reference>